<evidence type="ECO:0000256" key="3">
    <source>
        <dbReference type="ARBA" id="ARBA00022729"/>
    </source>
</evidence>
<dbReference type="GO" id="GO:0030288">
    <property type="term" value="C:outer membrane-bounded periplasmic space"/>
    <property type="evidence" value="ECO:0007669"/>
    <property type="project" value="TreeGrafter"/>
</dbReference>
<dbReference type="Proteomes" id="UP000320593">
    <property type="component" value="Unassembled WGS sequence"/>
</dbReference>
<protein>
    <submittedName>
        <fullName evidence="5">Peptide/nickel transport system substrate-binding protein</fullName>
    </submittedName>
</protein>
<dbReference type="PANTHER" id="PTHR30290">
    <property type="entry name" value="PERIPLASMIC BINDING COMPONENT OF ABC TRANSPORTER"/>
    <property type="match status" value="1"/>
</dbReference>
<dbReference type="CDD" id="cd08497">
    <property type="entry name" value="MbnE-like"/>
    <property type="match status" value="1"/>
</dbReference>
<comment type="caution">
    <text evidence="5">The sequence shown here is derived from an EMBL/GenBank/DDBJ whole genome shotgun (WGS) entry which is preliminary data.</text>
</comment>
<keyword evidence="3" id="KW-0732">Signal</keyword>
<sequence>MQRFVYHKKKFEYLARTCCHITAVFPHCAILVQQNHEYLMTTVMNSLRAPTVFWRKTLTAVALAAGLTALALSVGSAKADGDEIPWSHGIAMHGAPALPADFTSLPYANPDAPKGGALTLGVQGTFDSLNSFIIQGGWTSARGMRERPFGNNIWESLLARSYAEPFSLYGLIAEQVRMPESREWIEFKLNPKAKFSDGTPVTVDDIIFSLEIIRDKGRPPYRDRYAQIAEKQVTGPNQLKLIFKNGDNRELPLLIALAPILSKKHTDAENFDKSSLTPPIGSGPYTFKEIVPGSRTVYEKNPDYWAKDLPITAGFYNFDEIRVEYYRDETTLQEAFKKGLIDALQFRDPARWATGFDFPAAKNGDVVKASVKLGIPARFQGIMFNVRQPKFADLSVRKGLRMLFDFDWVNRNLYFDLYTRTAGYWDNSILSSIGQPASDTEKALLAPFPDAVSPDVMNGTWRPANGDGSGRDRKVLRAALNEFKKAGYALEGKQLVHTATGQPLAFEIMTKNEDEEKLGLAYSRILELLGIKASIRTVDPSQFEDRRVKREFDMVFNTLTASLSPGAEQYGRWSSASADAPGSFNTSGAKSPAIDAMIDALVAARTEDEFVSAVRAFDRVLISGAYAVPLFHVSEDWFAYWKRVVPPETHSLYGHQFDTWWAAPESTN</sequence>
<dbReference type="InterPro" id="IPR000914">
    <property type="entry name" value="SBP_5_dom"/>
</dbReference>
<gene>
    <name evidence="5" type="ORF">JM93_00571</name>
</gene>
<dbReference type="GO" id="GO:0043190">
    <property type="term" value="C:ATP-binding cassette (ABC) transporter complex"/>
    <property type="evidence" value="ECO:0007669"/>
    <property type="project" value="InterPro"/>
</dbReference>
<proteinExistence type="inferred from homology"/>
<comment type="subcellular location">
    <subcellularLocation>
        <location evidence="1">Periplasm</location>
    </subcellularLocation>
</comment>
<evidence type="ECO:0000313" key="6">
    <source>
        <dbReference type="Proteomes" id="UP000320593"/>
    </source>
</evidence>
<dbReference type="Gene3D" id="3.40.190.10">
    <property type="entry name" value="Periplasmic binding protein-like II"/>
    <property type="match status" value="1"/>
</dbReference>
<name>A0A562TIK4_9HYPH</name>
<dbReference type="GO" id="GO:0015833">
    <property type="term" value="P:peptide transport"/>
    <property type="evidence" value="ECO:0007669"/>
    <property type="project" value="TreeGrafter"/>
</dbReference>
<accession>A0A562TIK4</accession>
<organism evidence="5 6">
    <name type="scientific">Roseibium hamelinense</name>
    <dbReference type="NCBI Taxonomy" id="150831"/>
    <lineage>
        <taxon>Bacteria</taxon>
        <taxon>Pseudomonadati</taxon>
        <taxon>Pseudomonadota</taxon>
        <taxon>Alphaproteobacteria</taxon>
        <taxon>Hyphomicrobiales</taxon>
        <taxon>Stappiaceae</taxon>
        <taxon>Roseibium</taxon>
    </lineage>
</organism>
<evidence type="ECO:0000259" key="4">
    <source>
        <dbReference type="Pfam" id="PF00496"/>
    </source>
</evidence>
<dbReference type="InterPro" id="IPR039424">
    <property type="entry name" value="SBP_5"/>
</dbReference>
<dbReference type="Gene3D" id="3.10.105.10">
    <property type="entry name" value="Dipeptide-binding Protein, Domain 3"/>
    <property type="match status" value="1"/>
</dbReference>
<dbReference type="GO" id="GO:0042884">
    <property type="term" value="P:microcin transport"/>
    <property type="evidence" value="ECO:0007669"/>
    <property type="project" value="TreeGrafter"/>
</dbReference>
<dbReference type="AlphaFoldDB" id="A0A562TIK4"/>
<comment type="similarity">
    <text evidence="2">Belongs to the bacterial solute-binding protein 5 family.</text>
</comment>
<feature type="domain" description="Solute-binding protein family 5" evidence="4">
    <location>
        <begin position="170"/>
        <end position="577"/>
    </location>
</feature>
<reference evidence="5 6" key="1">
    <citation type="submission" date="2019-07" db="EMBL/GenBank/DDBJ databases">
        <title>Genomic Encyclopedia of Archaeal and Bacterial Type Strains, Phase II (KMG-II): from individual species to whole genera.</title>
        <authorList>
            <person name="Goeker M."/>
        </authorList>
    </citation>
    <scope>NUCLEOTIDE SEQUENCE [LARGE SCALE GENOMIC DNA]</scope>
    <source>
        <strain evidence="5 6">ATCC BAA-252</strain>
    </source>
</reference>
<dbReference type="PIRSF" id="PIRSF002741">
    <property type="entry name" value="MppA"/>
    <property type="match status" value="1"/>
</dbReference>
<dbReference type="PANTHER" id="PTHR30290:SF64">
    <property type="entry name" value="ABC TRANSPORTER PERIPLASMIC BINDING PROTEIN"/>
    <property type="match status" value="1"/>
</dbReference>
<dbReference type="Pfam" id="PF00496">
    <property type="entry name" value="SBP_bac_5"/>
    <property type="match status" value="1"/>
</dbReference>
<dbReference type="GO" id="GO:1904680">
    <property type="term" value="F:peptide transmembrane transporter activity"/>
    <property type="evidence" value="ECO:0007669"/>
    <property type="project" value="TreeGrafter"/>
</dbReference>
<dbReference type="SUPFAM" id="SSF53850">
    <property type="entry name" value="Periplasmic binding protein-like II"/>
    <property type="match status" value="1"/>
</dbReference>
<keyword evidence="6" id="KW-1185">Reference proteome</keyword>
<evidence type="ECO:0000256" key="1">
    <source>
        <dbReference type="ARBA" id="ARBA00004418"/>
    </source>
</evidence>
<evidence type="ECO:0000256" key="2">
    <source>
        <dbReference type="ARBA" id="ARBA00005695"/>
    </source>
</evidence>
<evidence type="ECO:0000313" key="5">
    <source>
        <dbReference type="EMBL" id="TWI93018.1"/>
    </source>
</evidence>
<dbReference type="InterPro" id="IPR030678">
    <property type="entry name" value="Peptide/Ni-bd"/>
</dbReference>
<dbReference type="EMBL" id="VLLF01000001">
    <property type="protein sequence ID" value="TWI93018.1"/>
    <property type="molecule type" value="Genomic_DNA"/>
</dbReference>